<comment type="caution">
    <text evidence="2">The sequence shown here is derived from an EMBL/GenBank/DDBJ whole genome shotgun (WGS) entry which is preliminary data.</text>
</comment>
<dbReference type="EMBL" id="QBMP01000182">
    <property type="protein sequence ID" value="PZO50731.1"/>
    <property type="molecule type" value="Genomic_DNA"/>
</dbReference>
<evidence type="ECO:0000313" key="3">
    <source>
        <dbReference type="Proteomes" id="UP000249794"/>
    </source>
</evidence>
<dbReference type="InterPro" id="IPR002586">
    <property type="entry name" value="CobQ/CobB/MinD/ParA_Nub-bd_dom"/>
</dbReference>
<proteinExistence type="predicted"/>
<dbReference type="Pfam" id="PF01656">
    <property type="entry name" value="CbiA"/>
    <property type="match status" value="1"/>
</dbReference>
<sequence>MVIQFAKEIQMKTVSFVSKKGGVAKTTSAIHYAYWLSLQKLAVTLIDDDNNRTASNWAERAQGNDKFTVPFRIASFRSMSKAVDGADYVVIDSQASRTDDDLKDFAEDCDLVVIPTKPDINSARSAVETADAINRHGGEYRILIADVPGYNTTGKELAEDLAKDGYLVLKKTIRRSEGINHASLAGSTLMQLAGGYKLPWRDYEAAFVEMAGVIN</sequence>
<dbReference type="InterPro" id="IPR027417">
    <property type="entry name" value="P-loop_NTPase"/>
</dbReference>
<reference evidence="3" key="1">
    <citation type="submission" date="2018-04" db="EMBL/GenBank/DDBJ databases">
        <authorList>
            <person name="Cornet L."/>
        </authorList>
    </citation>
    <scope>NUCLEOTIDE SEQUENCE [LARGE SCALE GENOMIC DNA]</scope>
</reference>
<accession>A0A2W4YUY9</accession>
<dbReference type="CDD" id="cd02042">
    <property type="entry name" value="ParAB_family"/>
    <property type="match status" value="1"/>
</dbReference>
<organism evidence="2 3">
    <name type="scientific">Phormidesmis priestleyi</name>
    <dbReference type="NCBI Taxonomy" id="268141"/>
    <lineage>
        <taxon>Bacteria</taxon>
        <taxon>Bacillati</taxon>
        <taxon>Cyanobacteriota</taxon>
        <taxon>Cyanophyceae</taxon>
        <taxon>Leptolyngbyales</taxon>
        <taxon>Leptolyngbyaceae</taxon>
        <taxon>Phormidesmis</taxon>
    </lineage>
</organism>
<dbReference type="Proteomes" id="UP000249794">
    <property type="component" value="Unassembled WGS sequence"/>
</dbReference>
<protein>
    <submittedName>
        <fullName evidence="2">Chromosome partitioning protein ParA</fullName>
    </submittedName>
</protein>
<evidence type="ECO:0000313" key="2">
    <source>
        <dbReference type="EMBL" id="PZO50731.1"/>
    </source>
</evidence>
<dbReference type="AlphaFoldDB" id="A0A2W4YUY9"/>
<dbReference type="SUPFAM" id="SSF52540">
    <property type="entry name" value="P-loop containing nucleoside triphosphate hydrolases"/>
    <property type="match status" value="1"/>
</dbReference>
<dbReference type="Gene3D" id="3.40.50.300">
    <property type="entry name" value="P-loop containing nucleotide triphosphate hydrolases"/>
    <property type="match status" value="1"/>
</dbReference>
<dbReference type="InterPro" id="IPR050678">
    <property type="entry name" value="DNA_Partitioning_ATPase"/>
</dbReference>
<dbReference type="PANTHER" id="PTHR13696">
    <property type="entry name" value="P-LOOP CONTAINING NUCLEOSIDE TRIPHOSPHATE HYDROLASE"/>
    <property type="match status" value="1"/>
</dbReference>
<name>A0A2W4YUY9_9CYAN</name>
<dbReference type="PANTHER" id="PTHR13696:SF96">
    <property type="entry name" value="COBQ_COBB_MIND_PARA NUCLEOTIDE BINDING DOMAIN-CONTAINING PROTEIN"/>
    <property type="match status" value="1"/>
</dbReference>
<evidence type="ECO:0000259" key="1">
    <source>
        <dbReference type="Pfam" id="PF01656"/>
    </source>
</evidence>
<gene>
    <name evidence="2" type="ORF">DCF15_15550</name>
</gene>
<reference evidence="2 3" key="2">
    <citation type="submission" date="2018-06" db="EMBL/GenBank/DDBJ databases">
        <title>Metagenomic assembly of (sub)arctic Cyanobacteria and their associated microbiome from non-axenic cultures.</title>
        <authorList>
            <person name="Baurain D."/>
        </authorList>
    </citation>
    <scope>NUCLEOTIDE SEQUENCE [LARGE SCALE GENOMIC DNA]</scope>
    <source>
        <strain evidence="2">ULC027bin1</strain>
    </source>
</reference>
<feature type="domain" description="CobQ/CobB/MinD/ParA nucleotide binding" evidence="1">
    <location>
        <begin position="15"/>
        <end position="187"/>
    </location>
</feature>